<evidence type="ECO:0000313" key="1">
    <source>
        <dbReference type="EMBL" id="KAI5077070.1"/>
    </source>
</evidence>
<organism evidence="1 2">
    <name type="scientific">Adiantum capillus-veneris</name>
    <name type="common">Maidenhair fern</name>
    <dbReference type="NCBI Taxonomy" id="13818"/>
    <lineage>
        <taxon>Eukaryota</taxon>
        <taxon>Viridiplantae</taxon>
        <taxon>Streptophyta</taxon>
        <taxon>Embryophyta</taxon>
        <taxon>Tracheophyta</taxon>
        <taxon>Polypodiopsida</taxon>
        <taxon>Polypodiidae</taxon>
        <taxon>Polypodiales</taxon>
        <taxon>Pteridineae</taxon>
        <taxon>Pteridaceae</taxon>
        <taxon>Vittarioideae</taxon>
        <taxon>Adiantum</taxon>
    </lineage>
</organism>
<name>A0A9D4UZN2_ADICA</name>
<dbReference type="EMBL" id="JABFUD020000008">
    <property type="protein sequence ID" value="KAI5077070.1"/>
    <property type="molecule type" value="Genomic_DNA"/>
</dbReference>
<accession>A0A9D4UZN2</accession>
<feature type="non-terminal residue" evidence="1">
    <location>
        <position position="175"/>
    </location>
</feature>
<reference evidence="1" key="1">
    <citation type="submission" date="2021-01" db="EMBL/GenBank/DDBJ databases">
        <title>Adiantum capillus-veneris genome.</title>
        <authorList>
            <person name="Fang Y."/>
            <person name="Liao Q."/>
        </authorList>
    </citation>
    <scope>NUCLEOTIDE SEQUENCE</scope>
    <source>
        <strain evidence="1">H3</strain>
        <tissue evidence="1">Leaf</tissue>
    </source>
</reference>
<comment type="caution">
    <text evidence="1">The sequence shown here is derived from an EMBL/GenBank/DDBJ whole genome shotgun (WGS) entry which is preliminary data.</text>
</comment>
<gene>
    <name evidence="1" type="ORF">GOP47_0009135</name>
</gene>
<proteinExistence type="predicted"/>
<protein>
    <submittedName>
        <fullName evidence="1">Uncharacterized protein</fullName>
    </submittedName>
</protein>
<sequence>MELLSQHLQLTASFPCMQRCQPPLLHSASPSLQIAHPTLLVQCYLDLLMRLPASPLEQLALPFYMAASFASAAAYDTSHHQRPSTVASSLVFEMLTAPPMPLARGPPAVALKARPPPHVTGCPPVMQSFFRHVALSLASSPSLATPLAWPQHLLIAHEATLVDSATSSPLQSALL</sequence>
<dbReference type="AlphaFoldDB" id="A0A9D4UZN2"/>
<evidence type="ECO:0000313" key="2">
    <source>
        <dbReference type="Proteomes" id="UP000886520"/>
    </source>
</evidence>
<dbReference type="Proteomes" id="UP000886520">
    <property type="component" value="Chromosome 8"/>
</dbReference>
<keyword evidence="2" id="KW-1185">Reference proteome</keyword>